<organism evidence="2 3">
    <name type="scientific">Brevundimonas intermedia</name>
    <dbReference type="NCBI Taxonomy" id="74315"/>
    <lineage>
        <taxon>Bacteria</taxon>
        <taxon>Pseudomonadati</taxon>
        <taxon>Pseudomonadota</taxon>
        <taxon>Alphaproteobacteria</taxon>
        <taxon>Caulobacterales</taxon>
        <taxon>Caulobacteraceae</taxon>
        <taxon>Brevundimonas</taxon>
    </lineage>
</organism>
<reference evidence="2" key="1">
    <citation type="journal article" date="2014" name="Int. J. Syst. Evol. Microbiol.">
        <title>Complete genome of a new Firmicutes species belonging to the dominant human colonic microbiota ('Ruminococcus bicirculans') reveals two chromosomes and a selective capacity to utilize plant glucans.</title>
        <authorList>
            <consortium name="NISC Comparative Sequencing Program"/>
            <person name="Wegmann U."/>
            <person name="Louis P."/>
            <person name="Goesmann A."/>
            <person name="Henrissat B."/>
            <person name="Duncan S.H."/>
            <person name="Flint H.J."/>
        </authorList>
    </citation>
    <scope>NUCLEOTIDE SEQUENCE</scope>
    <source>
        <strain evidence="2">VKM B-1499</strain>
    </source>
</reference>
<keyword evidence="3" id="KW-1185">Reference proteome</keyword>
<feature type="transmembrane region" description="Helical" evidence="1">
    <location>
        <begin position="91"/>
        <end position="111"/>
    </location>
</feature>
<evidence type="ECO:0000313" key="3">
    <source>
        <dbReference type="Proteomes" id="UP001143509"/>
    </source>
</evidence>
<proteinExistence type="predicted"/>
<evidence type="ECO:0000256" key="1">
    <source>
        <dbReference type="SAM" id="Phobius"/>
    </source>
</evidence>
<name>A0ABQ5T7J2_9CAUL</name>
<reference evidence="2" key="2">
    <citation type="submission" date="2023-01" db="EMBL/GenBank/DDBJ databases">
        <authorList>
            <person name="Sun Q."/>
            <person name="Evtushenko L."/>
        </authorList>
    </citation>
    <scope>NUCLEOTIDE SEQUENCE</scope>
    <source>
        <strain evidence="2">VKM B-1499</strain>
    </source>
</reference>
<keyword evidence="1" id="KW-0812">Transmembrane</keyword>
<keyword evidence="1" id="KW-1133">Transmembrane helix</keyword>
<sequence length="145" mass="15564">MFANYHEHTFVSHPSLKFERSAVGHRGPKSAFRTGFDSWSRPVADLPGRCDFLVSRATMSAPDYDDPKSKLATRLRPMPGAGTMLKWSSDLGGMGAALCLAGFVASFLPGVQSDGSPLWFLLGAAVFAGGSGVFYLGHKLVRGLR</sequence>
<feature type="transmembrane region" description="Helical" evidence="1">
    <location>
        <begin position="117"/>
        <end position="137"/>
    </location>
</feature>
<evidence type="ECO:0008006" key="4">
    <source>
        <dbReference type="Google" id="ProtNLM"/>
    </source>
</evidence>
<keyword evidence="1" id="KW-0472">Membrane</keyword>
<gene>
    <name evidence="2" type="ORF">GCM10017620_12810</name>
</gene>
<protein>
    <recommendedName>
        <fullName evidence="4">AtpZ/AtpI family protein</fullName>
    </recommendedName>
</protein>
<accession>A0ABQ5T7J2</accession>
<comment type="caution">
    <text evidence="2">The sequence shown here is derived from an EMBL/GenBank/DDBJ whole genome shotgun (WGS) entry which is preliminary data.</text>
</comment>
<dbReference type="EMBL" id="BSFD01000002">
    <property type="protein sequence ID" value="GLK48308.1"/>
    <property type="molecule type" value="Genomic_DNA"/>
</dbReference>
<dbReference type="Proteomes" id="UP001143509">
    <property type="component" value="Unassembled WGS sequence"/>
</dbReference>
<evidence type="ECO:0000313" key="2">
    <source>
        <dbReference type="EMBL" id="GLK48308.1"/>
    </source>
</evidence>